<reference evidence="6 7" key="1">
    <citation type="journal article" date="2011" name="J. Bacteriol.">
        <title>Complete genome sequence and updated annotation of Desulfovibrio alaskensis G20.</title>
        <authorList>
            <person name="Hauser L.J."/>
            <person name="Land M.L."/>
            <person name="Brown S.D."/>
            <person name="Larimer F."/>
            <person name="Keller K.L."/>
            <person name="Rapp-Giles B.J."/>
            <person name="Price M.N."/>
            <person name="Lin M."/>
            <person name="Bruce D.C."/>
            <person name="Detter J.C."/>
            <person name="Tapia R."/>
            <person name="Han C.S."/>
            <person name="Goodwin L.A."/>
            <person name="Cheng J.F."/>
            <person name="Pitluck S."/>
            <person name="Copeland A."/>
            <person name="Lucas S."/>
            <person name="Nolan M."/>
            <person name="Lapidus A.L."/>
            <person name="Palumbo A.V."/>
            <person name="Wall J.D."/>
        </authorList>
    </citation>
    <scope>NUCLEOTIDE SEQUENCE [LARGE SCALE GENOMIC DNA]</scope>
    <source>
        <strain evidence="7">ATCC BAA 1058 / DSM 17464 / G20</strain>
    </source>
</reference>
<evidence type="ECO:0000313" key="6">
    <source>
        <dbReference type="EMBL" id="ABB38377.1"/>
    </source>
</evidence>
<feature type="domain" description="Outer membrane lipoprotein BamD-like" evidence="5">
    <location>
        <begin position="142"/>
        <end position="220"/>
    </location>
</feature>
<evidence type="ECO:0000259" key="5">
    <source>
        <dbReference type="Pfam" id="PF13525"/>
    </source>
</evidence>
<feature type="repeat" description="TPR" evidence="2">
    <location>
        <begin position="180"/>
        <end position="213"/>
    </location>
</feature>
<evidence type="ECO:0000256" key="3">
    <source>
        <dbReference type="SAM" id="MobiDB-lite"/>
    </source>
</evidence>
<keyword evidence="7" id="KW-1185">Reference proteome</keyword>
<dbReference type="GO" id="GO:0051301">
    <property type="term" value="P:cell division"/>
    <property type="evidence" value="ECO:0007669"/>
    <property type="project" value="InterPro"/>
</dbReference>
<feature type="region of interest" description="Disordered" evidence="3">
    <location>
        <begin position="77"/>
        <end position="144"/>
    </location>
</feature>
<keyword evidence="2" id="KW-0802">TPR repeat</keyword>
<dbReference type="eggNOG" id="COG1729">
    <property type="taxonomic scope" value="Bacteria"/>
</dbReference>
<dbReference type="Proteomes" id="UP000002710">
    <property type="component" value="Chromosome"/>
</dbReference>
<feature type="chain" id="PRO_5039890261" evidence="4">
    <location>
        <begin position="21"/>
        <end position="263"/>
    </location>
</feature>
<dbReference type="InterPro" id="IPR034706">
    <property type="entry name" value="CpoB"/>
</dbReference>
<evidence type="ECO:0000256" key="4">
    <source>
        <dbReference type="SAM" id="SignalP"/>
    </source>
</evidence>
<dbReference type="InterPro" id="IPR039565">
    <property type="entry name" value="BamD-like"/>
</dbReference>
<gene>
    <name evidence="6" type="ordered locus">Dde_1580</name>
</gene>
<feature type="compositionally biased region" description="Low complexity" evidence="3">
    <location>
        <begin position="99"/>
        <end position="108"/>
    </location>
</feature>
<dbReference type="InterPro" id="IPR011990">
    <property type="entry name" value="TPR-like_helical_dom_sf"/>
</dbReference>
<accession>Q311L9</accession>
<dbReference type="AlphaFoldDB" id="Q311L9"/>
<dbReference type="STRING" id="207559.Dde_1580"/>
<feature type="signal peptide" evidence="4">
    <location>
        <begin position="1"/>
        <end position="20"/>
    </location>
</feature>
<dbReference type="SUPFAM" id="SSF48452">
    <property type="entry name" value="TPR-like"/>
    <property type="match status" value="1"/>
</dbReference>
<dbReference type="HAMAP" id="MF_02066">
    <property type="entry name" value="CpoB"/>
    <property type="match status" value="1"/>
</dbReference>
<dbReference type="InterPro" id="IPR019734">
    <property type="entry name" value="TPR_rpt"/>
</dbReference>
<dbReference type="NCBIfam" id="TIGR02795">
    <property type="entry name" value="tol_pal_ybgF"/>
    <property type="match status" value="1"/>
</dbReference>
<dbReference type="InterPro" id="IPR014162">
    <property type="entry name" value="CpoB_C"/>
</dbReference>
<dbReference type="HOGENOM" id="CLU_044315_3_1_7"/>
<name>Q311L9_OLEA2</name>
<dbReference type="EMBL" id="CP000112">
    <property type="protein sequence ID" value="ABB38377.1"/>
    <property type="molecule type" value="Genomic_DNA"/>
</dbReference>
<protein>
    <submittedName>
        <fullName evidence="6">Tol-pal system protein YbgF</fullName>
    </submittedName>
</protein>
<dbReference type="KEGG" id="dde:Dde_1580"/>
<evidence type="ECO:0000256" key="1">
    <source>
        <dbReference type="ARBA" id="ARBA00022729"/>
    </source>
</evidence>
<evidence type="ECO:0000313" key="7">
    <source>
        <dbReference type="Proteomes" id="UP000002710"/>
    </source>
</evidence>
<dbReference type="Gene3D" id="1.25.40.10">
    <property type="entry name" value="Tetratricopeptide repeat domain"/>
    <property type="match status" value="1"/>
</dbReference>
<dbReference type="PROSITE" id="PS51257">
    <property type="entry name" value="PROKAR_LIPOPROTEIN"/>
    <property type="match status" value="1"/>
</dbReference>
<feature type="compositionally biased region" description="Low complexity" evidence="3">
    <location>
        <begin position="116"/>
        <end position="141"/>
    </location>
</feature>
<proteinExistence type="inferred from homology"/>
<organism evidence="6 7">
    <name type="scientific">Oleidesulfovibrio alaskensis (strain ATCC BAA-1058 / DSM 17464 / G20)</name>
    <name type="common">Desulfovibrio alaskensis</name>
    <dbReference type="NCBI Taxonomy" id="207559"/>
    <lineage>
        <taxon>Bacteria</taxon>
        <taxon>Pseudomonadati</taxon>
        <taxon>Thermodesulfobacteriota</taxon>
        <taxon>Desulfovibrionia</taxon>
        <taxon>Desulfovibrionales</taxon>
        <taxon>Desulfovibrionaceae</taxon>
        <taxon>Oleidesulfovibrio</taxon>
    </lineage>
</organism>
<evidence type="ECO:0000256" key="2">
    <source>
        <dbReference type="PROSITE-ProRule" id="PRU00339"/>
    </source>
</evidence>
<dbReference type="PROSITE" id="PS50005">
    <property type="entry name" value="TPR"/>
    <property type="match status" value="1"/>
</dbReference>
<dbReference type="RefSeq" id="WP_011367536.1">
    <property type="nucleotide sequence ID" value="NC_007519.1"/>
</dbReference>
<keyword evidence="1 4" id="KW-0732">Signal</keyword>
<dbReference type="Pfam" id="PF13525">
    <property type="entry name" value="YfiO"/>
    <property type="match status" value="1"/>
</dbReference>
<sequence length="263" mass="28380">MNVRQSMALALCVVAATVLAGCAPRGGDTVAASSEWRLQNLEANQLEMQEKDRAAGAEMRSRLQALENRLERLEKKLEDTGSMNAAAQADAEARKAAENAKQYASTAPAPAPAPVAAPQQSPVQAAGHAASAKKAPASQPADETARYQAGVKAVMNEDVKTGRSILEAFLADFPKSGLAPNASYWLGETYYHEKRYAEAILTFKEVVRNYPKHEKAAAAMLKTGYAYEMLGDKSNARFYLQTLVDEYSASEPAALARKRLKSL</sequence>